<evidence type="ECO:0008006" key="3">
    <source>
        <dbReference type="Google" id="ProtNLM"/>
    </source>
</evidence>
<proteinExistence type="predicted"/>
<dbReference type="AlphaFoldDB" id="A0A498IAC4"/>
<sequence>MKSVWDWLGDIKRASKPKNLNYSKEKVPLPFSNELFDEPLSGNTRALKIQSHEGLTDLYDHLDGFIYAIEGRGNNDAIKCRQFLTTLRGSAQAWFKQIAAGSITSF</sequence>
<evidence type="ECO:0000313" key="2">
    <source>
        <dbReference type="Proteomes" id="UP000290289"/>
    </source>
</evidence>
<evidence type="ECO:0000313" key="1">
    <source>
        <dbReference type="EMBL" id="RXH78937.1"/>
    </source>
</evidence>
<gene>
    <name evidence="1" type="ORF">DVH24_034144</name>
</gene>
<protein>
    <recommendedName>
        <fullName evidence="3">Retrotransposon gag domain-containing protein</fullName>
    </recommendedName>
</protein>
<reference evidence="1 2" key="1">
    <citation type="submission" date="2018-10" db="EMBL/GenBank/DDBJ databases">
        <title>A high-quality apple genome assembly.</title>
        <authorList>
            <person name="Hu J."/>
        </authorList>
    </citation>
    <scope>NUCLEOTIDE SEQUENCE [LARGE SCALE GENOMIC DNA]</scope>
    <source>
        <strain evidence="2">cv. HFTH1</strain>
        <tissue evidence="1">Young leaf</tissue>
    </source>
</reference>
<organism evidence="1 2">
    <name type="scientific">Malus domestica</name>
    <name type="common">Apple</name>
    <name type="synonym">Pyrus malus</name>
    <dbReference type="NCBI Taxonomy" id="3750"/>
    <lineage>
        <taxon>Eukaryota</taxon>
        <taxon>Viridiplantae</taxon>
        <taxon>Streptophyta</taxon>
        <taxon>Embryophyta</taxon>
        <taxon>Tracheophyta</taxon>
        <taxon>Spermatophyta</taxon>
        <taxon>Magnoliopsida</taxon>
        <taxon>eudicotyledons</taxon>
        <taxon>Gunneridae</taxon>
        <taxon>Pentapetalae</taxon>
        <taxon>rosids</taxon>
        <taxon>fabids</taxon>
        <taxon>Rosales</taxon>
        <taxon>Rosaceae</taxon>
        <taxon>Amygdaloideae</taxon>
        <taxon>Maleae</taxon>
        <taxon>Malus</taxon>
    </lineage>
</organism>
<dbReference type="EMBL" id="RDQH01000339">
    <property type="protein sequence ID" value="RXH78937.1"/>
    <property type="molecule type" value="Genomic_DNA"/>
</dbReference>
<keyword evidence="2" id="KW-1185">Reference proteome</keyword>
<name>A0A498IAC4_MALDO</name>
<comment type="caution">
    <text evidence="1">The sequence shown here is derived from an EMBL/GenBank/DDBJ whole genome shotgun (WGS) entry which is preliminary data.</text>
</comment>
<accession>A0A498IAC4</accession>
<dbReference type="Proteomes" id="UP000290289">
    <property type="component" value="Chromosome 13"/>
</dbReference>